<evidence type="ECO:0000313" key="3">
    <source>
        <dbReference type="Proteomes" id="UP000314294"/>
    </source>
</evidence>
<name>A0A4Z2I3I3_9TELE</name>
<dbReference type="AlphaFoldDB" id="A0A4Z2I3I3"/>
<gene>
    <name evidence="2" type="ORF">EYF80_017881</name>
</gene>
<comment type="caution">
    <text evidence="2">The sequence shown here is derived from an EMBL/GenBank/DDBJ whole genome shotgun (WGS) entry which is preliminary data.</text>
</comment>
<organism evidence="2 3">
    <name type="scientific">Liparis tanakae</name>
    <name type="common">Tanaka's snailfish</name>
    <dbReference type="NCBI Taxonomy" id="230148"/>
    <lineage>
        <taxon>Eukaryota</taxon>
        <taxon>Metazoa</taxon>
        <taxon>Chordata</taxon>
        <taxon>Craniata</taxon>
        <taxon>Vertebrata</taxon>
        <taxon>Euteleostomi</taxon>
        <taxon>Actinopterygii</taxon>
        <taxon>Neopterygii</taxon>
        <taxon>Teleostei</taxon>
        <taxon>Neoteleostei</taxon>
        <taxon>Acanthomorphata</taxon>
        <taxon>Eupercaria</taxon>
        <taxon>Perciformes</taxon>
        <taxon>Cottioidei</taxon>
        <taxon>Cottales</taxon>
        <taxon>Liparidae</taxon>
        <taxon>Liparis</taxon>
    </lineage>
</organism>
<accession>A0A4Z2I3I3</accession>
<evidence type="ECO:0000313" key="2">
    <source>
        <dbReference type="EMBL" id="TNN71874.1"/>
    </source>
</evidence>
<feature type="compositionally biased region" description="Basic and acidic residues" evidence="1">
    <location>
        <begin position="154"/>
        <end position="179"/>
    </location>
</feature>
<sequence>MCSPPGTYALERSEGQRGGIWPLSGPLSGALKACVLFVLEQSPGVSAAPPHRRSPISPPGNNTPSEFTHQNRRQHHKGTFAHHAAHINILVYKYVERQSENDDAREADGSRSSDARGTFNCTCSPESLCLDSFLKLIVRQEAIIPPVPTQMDKPWTDSGEKSISKSEARRRLEHPVVKQ</sequence>
<proteinExistence type="predicted"/>
<feature type="compositionally biased region" description="Polar residues" evidence="1">
    <location>
        <begin position="59"/>
        <end position="68"/>
    </location>
</feature>
<reference evidence="2 3" key="1">
    <citation type="submission" date="2019-03" db="EMBL/GenBank/DDBJ databases">
        <title>First draft genome of Liparis tanakae, snailfish: a comprehensive survey of snailfish specific genes.</title>
        <authorList>
            <person name="Kim W."/>
            <person name="Song I."/>
            <person name="Jeong J.-H."/>
            <person name="Kim D."/>
            <person name="Kim S."/>
            <person name="Ryu S."/>
            <person name="Song J.Y."/>
            <person name="Lee S.K."/>
        </authorList>
    </citation>
    <scope>NUCLEOTIDE SEQUENCE [LARGE SCALE GENOMIC DNA]</scope>
    <source>
        <tissue evidence="2">Muscle</tissue>
    </source>
</reference>
<feature type="region of interest" description="Disordered" evidence="1">
    <location>
        <begin position="45"/>
        <end position="69"/>
    </location>
</feature>
<keyword evidence="3" id="KW-1185">Reference proteome</keyword>
<dbReference type="Proteomes" id="UP000314294">
    <property type="component" value="Unassembled WGS sequence"/>
</dbReference>
<feature type="region of interest" description="Disordered" evidence="1">
    <location>
        <begin position="148"/>
        <end position="179"/>
    </location>
</feature>
<evidence type="ECO:0000256" key="1">
    <source>
        <dbReference type="SAM" id="MobiDB-lite"/>
    </source>
</evidence>
<dbReference type="EMBL" id="SRLO01000144">
    <property type="protein sequence ID" value="TNN71874.1"/>
    <property type="molecule type" value="Genomic_DNA"/>
</dbReference>
<protein>
    <submittedName>
        <fullName evidence="2">Uncharacterized protein</fullName>
    </submittedName>
</protein>